<accession>A0A0E9XD38</accession>
<name>A0A0E9XD38_ANGAN</name>
<reference evidence="1" key="1">
    <citation type="submission" date="2014-11" db="EMBL/GenBank/DDBJ databases">
        <authorList>
            <person name="Amaro Gonzalez C."/>
        </authorList>
    </citation>
    <scope>NUCLEOTIDE SEQUENCE</scope>
</reference>
<evidence type="ECO:0000313" key="1">
    <source>
        <dbReference type="EMBL" id="JAI00668.1"/>
    </source>
</evidence>
<organism evidence="1">
    <name type="scientific">Anguilla anguilla</name>
    <name type="common">European freshwater eel</name>
    <name type="synonym">Muraena anguilla</name>
    <dbReference type="NCBI Taxonomy" id="7936"/>
    <lineage>
        <taxon>Eukaryota</taxon>
        <taxon>Metazoa</taxon>
        <taxon>Chordata</taxon>
        <taxon>Craniata</taxon>
        <taxon>Vertebrata</taxon>
        <taxon>Euteleostomi</taxon>
        <taxon>Actinopterygii</taxon>
        <taxon>Neopterygii</taxon>
        <taxon>Teleostei</taxon>
        <taxon>Anguilliformes</taxon>
        <taxon>Anguillidae</taxon>
        <taxon>Anguilla</taxon>
    </lineage>
</organism>
<proteinExistence type="predicted"/>
<sequence>MIFQYFMTKYVDKEAHLMTNFINKMLKFKLKDELRSLHTLCMWSQVFVNFLCTSEQVGLPKTF</sequence>
<reference evidence="1" key="2">
    <citation type="journal article" date="2015" name="Fish Shellfish Immunol.">
        <title>Early steps in the European eel (Anguilla anguilla)-Vibrio vulnificus interaction in the gills: Role of the RtxA13 toxin.</title>
        <authorList>
            <person name="Callol A."/>
            <person name="Pajuelo D."/>
            <person name="Ebbesson L."/>
            <person name="Teles M."/>
            <person name="MacKenzie S."/>
            <person name="Amaro C."/>
        </authorList>
    </citation>
    <scope>NUCLEOTIDE SEQUENCE</scope>
</reference>
<protein>
    <submittedName>
        <fullName evidence="1">Uncharacterized protein</fullName>
    </submittedName>
</protein>
<dbReference type="EMBL" id="GBXM01007910">
    <property type="protein sequence ID" value="JAI00668.1"/>
    <property type="molecule type" value="Transcribed_RNA"/>
</dbReference>
<dbReference type="AlphaFoldDB" id="A0A0E9XD38"/>